<dbReference type="RefSeq" id="WP_011676856.1">
    <property type="nucleotide sequence ID" value="NZ_CP015901.2"/>
</dbReference>
<evidence type="ECO:0000313" key="2">
    <source>
        <dbReference type="EMBL" id="WGL39616.1"/>
    </source>
</evidence>
<gene>
    <name evidence="2" type="ORF">LLJM3_03265</name>
</gene>
<proteinExistence type="predicted"/>
<name>A0AA47KW26_LACLC</name>
<dbReference type="AlphaFoldDB" id="A0AA47KW26"/>
<feature type="region of interest" description="Disordered" evidence="1">
    <location>
        <begin position="23"/>
        <end position="42"/>
    </location>
</feature>
<dbReference type="EMBL" id="CP015901">
    <property type="protein sequence ID" value="WGL39616.1"/>
    <property type="molecule type" value="Genomic_DNA"/>
</dbReference>
<dbReference type="Proteomes" id="UP000192161">
    <property type="component" value="Chromosome"/>
</dbReference>
<reference evidence="2 3" key="1">
    <citation type="journal article" date="2017" name="BMC Genomics">
        <title>Comparative and functional genomics of the Lactococcus lactis taxon; insights into evolution and niche adaptation.</title>
        <authorList>
            <person name="Kelleher P."/>
            <person name="Bottacini F."/>
            <person name="Mahony J."/>
            <person name="Kilcawley K.N."/>
            <person name="van Sinderen D."/>
        </authorList>
    </citation>
    <scope>NUCLEOTIDE SEQUENCE [LARGE SCALE GENOMIC DNA]</scope>
    <source>
        <strain evidence="2 3">JM3</strain>
    </source>
</reference>
<sequence length="42" mass="4680">MADTQLITISNISNTTTTQHLKTYQVMPDNSLHTLRESSSSN</sequence>
<organism evidence="2 3">
    <name type="scientific">Lactococcus lactis subsp. cremoris</name>
    <name type="common">Streptococcus cremoris</name>
    <dbReference type="NCBI Taxonomy" id="1359"/>
    <lineage>
        <taxon>Bacteria</taxon>
        <taxon>Bacillati</taxon>
        <taxon>Bacillota</taxon>
        <taxon>Bacilli</taxon>
        <taxon>Lactobacillales</taxon>
        <taxon>Streptococcaceae</taxon>
        <taxon>Lactococcus</taxon>
    </lineage>
</organism>
<evidence type="ECO:0000256" key="1">
    <source>
        <dbReference type="SAM" id="MobiDB-lite"/>
    </source>
</evidence>
<protein>
    <submittedName>
        <fullName evidence="2">Uncharacterized protein</fullName>
    </submittedName>
</protein>
<accession>A0AA47KW26</accession>
<feature type="compositionally biased region" description="Polar residues" evidence="1">
    <location>
        <begin position="31"/>
        <end position="42"/>
    </location>
</feature>
<evidence type="ECO:0000313" key="3">
    <source>
        <dbReference type="Proteomes" id="UP000192161"/>
    </source>
</evidence>